<dbReference type="RefSeq" id="WP_425309834.1">
    <property type="nucleotide sequence ID" value="NZ_CP154795.1"/>
</dbReference>
<sequence length="69" mass="6938">MKGRVLGTGAAITGLLAVIYGFGVAFGGGLWGPTVATLWLSAGAAIVGVLFVLFILIPWIRSLGAGPKP</sequence>
<reference evidence="2 3" key="1">
    <citation type="submission" date="2024-04" db="EMBL/GenBank/DDBJ databases">
        <title>Isolation of an actinomycete strain from pig manure.</title>
        <authorList>
            <person name="Gong T."/>
            <person name="Yu Z."/>
            <person name="An M."/>
            <person name="Wei C."/>
            <person name="Yang W."/>
            <person name="Liu L."/>
        </authorList>
    </citation>
    <scope>NUCLEOTIDE SEQUENCE [LARGE SCALE GENOMIC DNA]</scope>
    <source>
        <strain evidence="2 3">ZF39</strain>
    </source>
</reference>
<name>A0ABZ3FQK3_9ACTN</name>
<dbReference type="EMBL" id="CP154795">
    <property type="protein sequence ID" value="XAN08377.1"/>
    <property type="molecule type" value="Genomic_DNA"/>
</dbReference>
<proteinExistence type="predicted"/>
<evidence type="ECO:0000256" key="1">
    <source>
        <dbReference type="SAM" id="Phobius"/>
    </source>
</evidence>
<feature type="transmembrane region" description="Helical" evidence="1">
    <location>
        <begin position="38"/>
        <end position="60"/>
    </location>
</feature>
<keyword evidence="3" id="KW-1185">Reference proteome</keyword>
<gene>
    <name evidence="2" type="ORF">AADG42_14060</name>
</gene>
<protein>
    <recommendedName>
        <fullName evidence="4">Major facilitator superfamily (MFS) profile domain-containing protein</fullName>
    </recommendedName>
</protein>
<evidence type="ECO:0000313" key="3">
    <source>
        <dbReference type="Proteomes" id="UP001442841"/>
    </source>
</evidence>
<feature type="transmembrane region" description="Helical" evidence="1">
    <location>
        <begin position="12"/>
        <end position="32"/>
    </location>
</feature>
<keyword evidence="1" id="KW-0812">Transmembrane</keyword>
<dbReference type="Proteomes" id="UP001442841">
    <property type="component" value="Chromosome"/>
</dbReference>
<evidence type="ECO:0008006" key="4">
    <source>
        <dbReference type="Google" id="ProtNLM"/>
    </source>
</evidence>
<keyword evidence="1" id="KW-1133">Transmembrane helix</keyword>
<keyword evidence="1" id="KW-0472">Membrane</keyword>
<evidence type="ECO:0000313" key="2">
    <source>
        <dbReference type="EMBL" id="XAN08377.1"/>
    </source>
</evidence>
<organism evidence="2 3">
    <name type="scientific">Ammonicoccus fulvus</name>
    <dbReference type="NCBI Taxonomy" id="3138240"/>
    <lineage>
        <taxon>Bacteria</taxon>
        <taxon>Bacillati</taxon>
        <taxon>Actinomycetota</taxon>
        <taxon>Actinomycetes</taxon>
        <taxon>Propionibacteriales</taxon>
        <taxon>Propionibacteriaceae</taxon>
        <taxon>Ammonicoccus</taxon>
    </lineage>
</organism>
<accession>A0ABZ3FQK3</accession>